<dbReference type="SMART" id="SM00032">
    <property type="entry name" value="CCP"/>
    <property type="match status" value="1"/>
</dbReference>
<dbReference type="PRINTS" id="PR00457">
    <property type="entry name" value="ANPEROXIDASE"/>
</dbReference>
<dbReference type="FunFam" id="1.10.640.10:FF:000001">
    <property type="entry name" value="Peroxidasin homolog"/>
    <property type="match status" value="1"/>
</dbReference>
<dbReference type="PANTHER" id="PTHR11475">
    <property type="entry name" value="OXIDASE/PEROXIDASE"/>
    <property type="match status" value="1"/>
</dbReference>
<evidence type="ECO:0000259" key="36">
    <source>
        <dbReference type="PROSITE" id="PS50923"/>
    </source>
</evidence>
<dbReference type="PROSITE" id="PS01186">
    <property type="entry name" value="EGF_2"/>
    <property type="match status" value="1"/>
</dbReference>
<evidence type="ECO:0000256" key="28">
    <source>
        <dbReference type="ARBA" id="ARBA00048771"/>
    </source>
</evidence>
<dbReference type="GO" id="GO:0005615">
    <property type="term" value="C:extracellular space"/>
    <property type="evidence" value="ECO:0007669"/>
    <property type="project" value="TreeGrafter"/>
</dbReference>
<keyword evidence="20 31" id="KW-0408">Iron</keyword>
<keyword evidence="16" id="KW-0732">Signal</keyword>
<comment type="cofactor">
    <cofactor evidence="1">
        <name>heme b</name>
        <dbReference type="ChEBI" id="CHEBI:60344"/>
    </cofactor>
</comment>
<keyword evidence="21 34" id="KW-0472">Membrane</keyword>
<dbReference type="PROSITE" id="PS00010">
    <property type="entry name" value="ASX_HYDROXYL"/>
    <property type="match status" value="1"/>
</dbReference>
<evidence type="ECO:0000256" key="24">
    <source>
        <dbReference type="ARBA" id="ARBA00023324"/>
    </source>
</evidence>
<dbReference type="Pfam" id="PF07645">
    <property type="entry name" value="EGF_CA"/>
    <property type="match status" value="1"/>
</dbReference>
<gene>
    <name evidence="37" type="ORF">GDO86_010387</name>
</gene>
<comment type="catalytic activity">
    <reaction evidence="26">
        <text>[thyroglobulin]-3-iodo-L-tyrosine + [thyroglobulin]-3,5-diiodo-L-tyrosine + H2O2 = [thyroglobulin]-3,3',5-triiodo-L-thyronine + [thyroglobulin]-dehydroalanine + 2 H2O</text>
        <dbReference type="Rhea" id="RHEA:48968"/>
        <dbReference type="Rhea" id="RHEA-COMP:12275"/>
        <dbReference type="Rhea" id="RHEA-COMP:12276"/>
        <dbReference type="Rhea" id="RHEA-COMP:12278"/>
        <dbReference type="Rhea" id="RHEA-COMP:12279"/>
        <dbReference type="ChEBI" id="CHEBI:15377"/>
        <dbReference type="ChEBI" id="CHEBI:16240"/>
        <dbReference type="ChEBI" id="CHEBI:90870"/>
        <dbReference type="ChEBI" id="CHEBI:90871"/>
        <dbReference type="ChEBI" id="CHEBI:90873"/>
        <dbReference type="ChEBI" id="CHEBI:90874"/>
        <dbReference type="EC" id="1.11.1.8"/>
    </reaction>
</comment>
<evidence type="ECO:0000256" key="2">
    <source>
        <dbReference type="ARBA" id="ARBA00003834"/>
    </source>
</evidence>
<keyword evidence="13 33" id="KW-0768">Sushi</keyword>
<dbReference type="CDD" id="cd00033">
    <property type="entry name" value="CCP"/>
    <property type="match status" value="1"/>
</dbReference>
<dbReference type="CDD" id="cd00054">
    <property type="entry name" value="EGF_CA"/>
    <property type="match status" value="1"/>
</dbReference>
<keyword evidence="38" id="KW-1185">Reference proteome</keyword>
<name>A0A8T2JQB9_9PIPI</name>
<dbReference type="InterPro" id="IPR019791">
    <property type="entry name" value="Haem_peroxidase_animal"/>
</dbReference>
<evidence type="ECO:0000256" key="14">
    <source>
        <dbReference type="ARBA" id="ARBA00022692"/>
    </source>
</evidence>
<dbReference type="PANTHER" id="PTHR11475:SF60">
    <property type="entry name" value="THYROID PEROXIDASE"/>
    <property type="match status" value="1"/>
</dbReference>
<evidence type="ECO:0000256" key="19">
    <source>
        <dbReference type="ARBA" id="ARBA00023002"/>
    </source>
</evidence>
<keyword evidence="17" id="KW-0106">Calcium</keyword>
<dbReference type="GO" id="GO:0016020">
    <property type="term" value="C:membrane"/>
    <property type="evidence" value="ECO:0007669"/>
    <property type="project" value="UniProtKB-SubCell"/>
</dbReference>
<feature type="domain" description="Sushi" evidence="36">
    <location>
        <begin position="611"/>
        <end position="664"/>
    </location>
</feature>
<dbReference type="Gene3D" id="2.10.70.10">
    <property type="entry name" value="Complement Module, domain 1"/>
    <property type="match status" value="1"/>
</dbReference>
<evidence type="ECO:0000256" key="11">
    <source>
        <dbReference type="ARBA" id="ARBA00022559"/>
    </source>
</evidence>
<evidence type="ECO:0000256" key="18">
    <source>
        <dbReference type="ARBA" id="ARBA00022989"/>
    </source>
</evidence>
<dbReference type="EC" id="1.11.1.8" evidence="7"/>
<evidence type="ECO:0000313" key="37">
    <source>
        <dbReference type="EMBL" id="KAG8445590.1"/>
    </source>
</evidence>
<comment type="caution">
    <text evidence="32">Lacks conserved residue(s) required for the propagation of feature annotation.</text>
</comment>
<evidence type="ECO:0000256" key="10">
    <source>
        <dbReference type="ARBA" id="ARBA00022536"/>
    </source>
</evidence>
<evidence type="ECO:0000256" key="22">
    <source>
        <dbReference type="ARBA" id="ARBA00023157"/>
    </source>
</evidence>
<evidence type="ECO:0000256" key="21">
    <source>
        <dbReference type="ARBA" id="ARBA00023136"/>
    </source>
</evidence>
<dbReference type="GO" id="GO:0006590">
    <property type="term" value="P:thyroid hormone generation"/>
    <property type="evidence" value="ECO:0007669"/>
    <property type="project" value="InterPro"/>
</dbReference>
<feature type="binding site" description="axial binding residue" evidence="31">
    <location>
        <position position="365"/>
    </location>
    <ligand>
        <name>heme b</name>
        <dbReference type="ChEBI" id="CHEBI:60344"/>
    </ligand>
    <ligandPart>
        <name>Fe</name>
        <dbReference type="ChEBI" id="CHEBI:18248"/>
    </ligandPart>
</feature>
<evidence type="ECO:0000256" key="17">
    <source>
        <dbReference type="ARBA" id="ARBA00022837"/>
    </source>
</evidence>
<dbReference type="Gene3D" id="1.10.640.10">
    <property type="entry name" value="Haem peroxidase domain superfamily, animal type"/>
    <property type="match status" value="1"/>
</dbReference>
<dbReference type="Pfam" id="PF03098">
    <property type="entry name" value="An_peroxidase"/>
    <property type="match status" value="1"/>
</dbReference>
<keyword evidence="14 34" id="KW-0812">Transmembrane</keyword>
<dbReference type="PROSITE" id="PS01187">
    <property type="entry name" value="EGF_CA"/>
    <property type="match status" value="1"/>
</dbReference>
<comment type="pathway">
    <text evidence="4">Hormone biosynthesis; thyroid hormone biosynthesis.</text>
</comment>
<evidence type="ECO:0000256" key="13">
    <source>
        <dbReference type="ARBA" id="ARBA00022659"/>
    </source>
</evidence>
<sequence length="741" mass="83549">MIAKLSGCIPYNNSPICHKNCLASKYRHITGACNNRNHPVWGTANSSLARWLPAQYEDEISEPKGWNPGFLYNGFTLPPVREVTKRIIHVSNNFFQEDNLYSHMIIEWGQYIDHDIVFTPQSISKSPKMWIADCKSTCKNLYPCYPIKVPTKDHLSQSGCIPFYRSAPVCGTGSQGFLFGNPSTAKPREQINGLTSFIDASTVYGSTVSMQNKLMNSSSEEGLLQVNIKYSDHGRDYLPFETPSQCIQNPNPDNTERIDCFLAGESRANEVITLAAIHTLWVREHNRLAKALKILNPHWSSETTYQEARKIVGAFHQIFTFRDYIPKILGEAAFDQYIGTYKGYDEKVNPSISNIFATAAFRFGHATIPPTVHRLNSQYKDHPQHPSLPLNEVFFRPWRIVKEGGLDPLIRGLLGKAAKLQTQQEMINEELTEKLLVMSNNGSMDLASLNLQRGRDHGLPGYNDWRQFCGLSRMNSSVELLKAVSDKRLISKLFDLYGHPDNIDVWLGGLAEDFLPGSRTGPLFACIIGKQMQALRDGDWFWYENGKIFTKSQKAELEKHTLSRVICDNTGISYVPLDAFRLGHYPDDYVSCYIIPSLNLESWKESAKNGTPCSPPSTIENGNFAFCSETVVIYSCHKGYQLQGQKEITCQGNKWRNLPPFCSDINECEDQLNHPCHFSAKCKNTLGGFRCVCTDPYELAADKRTCVDSGRLSRGSVASIILVTILFLSWAAMCWTLVCRK</sequence>
<dbReference type="InterPro" id="IPR010255">
    <property type="entry name" value="Haem_peroxidase_sf"/>
</dbReference>
<evidence type="ECO:0000259" key="35">
    <source>
        <dbReference type="PROSITE" id="PS50026"/>
    </source>
</evidence>
<evidence type="ECO:0000256" key="33">
    <source>
        <dbReference type="PROSITE-ProRule" id="PRU00302"/>
    </source>
</evidence>
<dbReference type="SMART" id="SM00179">
    <property type="entry name" value="EGF_CA"/>
    <property type="match status" value="1"/>
</dbReference>
<keyword evidence="12 31" id="KW-0349">Heme</keyword>
<comment type="subunit">
    <text evidence="6">Interacts with DUOX1, DUOX2 and CYBA.</text>
</comment>
<dbReference type="InterPro" id="IPR000436">
    <property type="entry name" value="Sushi_SCR_CCP_dom"/>
</dbReference>
<keyword evidence="23" id="KW-0325">Glycoprotein</keyword>
<evidence type="ECO:0000256" key="1">
    <source>
        <dbReference type="ARBA" id="ARBA00001970"/>
    </source>
</evidence>
<evidence type="ECO:0000256" key="16">
    <source>
        <dbReference type="ARBA" id="ARBA00022729"/>
    </source>
</evidence>
<evidence type="ECO:0000256" key="25">
    <source>
        <dbReference type="ARBA" id="ARBA00048137"/>
    </source>
</evidence>
<evidence type="ECO:0000256" key="9">
    <source>
        <dbReference type="ARBA" id="ARBA00022534"/>
    </source>
</evidence>
<dbReference type="InterPro" id="IPR049883">
    <property type="entry name" value="NOTCH1_EGF-like"/>
</dbReference>
<dbReference type="GO" id="GO:0006979">
    <property type="term" value="P:response to oxidative stress"/>
    <property type="evidence" value="ECO:0007669"/>
    <property type="project" value="InterPro"/>
</dbReference>
<dbReference type="GO" id="GO:0042744">
    <property type="term" value="P:hydrogen peroxide catabolic process"/>
    <property type="evidence" value="ECO:0007669"/>
    <property type="project" value="UniProtKB-KW"/>
</dbReference>
<protein>
    <recommendedName>
        <fullName evidence="8">Thyroid peroxidase</fullName>
        <ecNumber evidence="7">1.11.1.8</ecNumber>
    </recommendedName>
</protein>
<evidence type="ECO:0000256" key="20">
    <source>
        <dbReference type="ARBA" id="ARBA00023004"/>
    </source>
</evidence>
<evidence type="ECO:0000256" key="34">
    <source>
        <dbReference type="SAM" id="Phobius"/>
    </source>
</evidence>
<dbReference type="GO" id="GO:0004447">
    <property type="term" value="F:iodide peroxidase activity"/>
    <property type="evidence" value="ECO:0007669"/>
    <property type="project" value="UniProtKB-EC"/>
</dbReference>
<evidence type="ECO:0000256" key="4">
    <source>
        <dbReference type="ARBA" id="ARBA00005197"/>
    </source>
</evidence>
<comment type="subcellular location">
    <subcellularLocation>
        <location evidence="3">Membrane</location>
        <topology evidence="3">Single-pass type I membrane protein</topology>
    </subcellularLocation>
</comment>
<keyword evidence="18 34" id="KW-1133">Transmembrane helix</keyword>
<evidence type="ECO:0000256" key="32">
    <source>
        <dbReference type="PROSITE-ProRule" id="PRU00076"/>
    </source>
</evidence>
<dbReference type="AlphaFoldDB" id="A0A8T2JQB9"/>
<comment type="catalytic activity">
    <reaction evidence="25">
        <text>[thyroglobulin]-L-tyrosine + iodide + H2O2 + H(+) = [thyroglobulin]-3-iodo-L-tyrosine + 2 H2O</text>
        <dbReference type="Rhea" id="RHEA:48956"/>
        <dbReference type="Rhea" id="RHEA-COMP:12274"/>
        <dbReference type="Rhea" id="RHEA-COMP:12275"/>
        <dbReference type="ChEBI" id="CHEBI:15377"/>
        <dbReference type="ChEBI" id="CHEBI:15378"/>
        <dbReference type="ChEBI" id="CHEBI:16240"/>
        <dbReference type="ChEBI" id="CHEBI:16382"/>
        <dbReference type="ChEBI" id="CHEBI:46858"/>
        <dbReference type="ChEBI" id="CHEBI:90870"/>
        <dbReference type="EC" id="1.11.1.8"/>
    </reaction>
</comment>
<dbReference type="InterPro" id="IPR001881">
    <property type="entry name" value="EGF-like_Ca-bd_dom"/>
</dbReference>
<feature type="transmembrane region" description="Helical" evidence="34">
    <location>
        <begin position="717"/>
        <end position="738"/>
    </location>
</feature>
<keyword evidence="9" id="KW-0893">Thyroid hormones biosynthesis</keyword>
<evidence type="ECO:0000256" key="8">
    <source>
        <dbReference type="ARBA" id="ARBA00021693"/>
    </source>
</evidence>
<evidence type="ECO:0000256" key="15">
    <source>
        <dbReference type="ARBA" id="ARBA00022723"/>
    </source>
</evidence>
<dbReference type="Pfam" id="PF00084">
    <property type="entry name" value="Sushi"/>
    <property type="match status" value="1"/>
</dbReference>
<dbReference type="InterPro" id="IPR000152">
    <property type="entry name" value="EGF-type_Asp/Asn_hydroxyl_site"/>
</dbReference>
<accession>A0A8T2JQB9</accession>
<dbReference type="CDD" id="cd09825">
    <property type="entry name" value="thyroid_peroxidase"/>
    <property type="match status" value="1"/>
</dbReference>
<dbReference type="EMBL" id="JAACNH010000004">
    <property type="protein sequence ID" value="KAG8445590.1"/>
    <property type="molecule type" value="Genomic_DNA"/>
</dbReference>
<dbReference type="PROSITE" id="PS50026">
    <property type="entry name" value="EGF_3"/>
    <property type="match status" value="1"/>
</dbReference>
<dbReference type="InterPro" id="IPR000742">
    <property type="entry name" value="EGF"/>
</dbReference>
<evidence type="ECO:0000313" key="38">
    <source>
        <dbReference type="Proteomes" id="UP000812440"/>
    </source>
</evidence>
<keyword evidence="11" id="KW-0575">Peroxidase</keyword>
<dbReference type="Gene3D" id="2.10.25.10">
    <property type="entry name" value="Laminin"/>
    <property type="match status" value="1"/>
</dbReference>
<evidence type="ECO:0000256" key="12">
    <source>
        <dbReference type="ARBA" id="ARBA00022617"/>
    </source>
</evidence>
<evidence type="ECO:0000256" key="3">
    <source>
        <dbReference type="ARBA" id="ARBA00004479"/>
    </source>
</evidence>
<evidence type="ECO:0000256" key="30">
    <source>
        <dbReference type="ARBA" id="ARBA00061342"/>
    </source>
</evidence>
<comment type="caution">
    <text evidence="37">The sequence shown here is derived from an EMBL/GenBank/DDBJ whole genome shotgun (WGS) entry which is preliminary data.</text>
</comment>
<dbReference type="InterPro" id="IPR035976">
    <property type="entry name" value="Sushi/SCR/CCP_sf"/>
</dbReference>
<dbReference type="GO" id="GO:0020037">
    <property type="term" value="F:heme binding"/>
    <property type="evidence" value="ECO:0007669"/>
    <property type="project" value="InterPro"/>
</dbReference>
<dbReference type="Proteomes" id="UP000812440">
    <property type="component" value="Chromosome 5"/>
</dbReference>
<dbReference type="InterPro" id="IPR029589">
    <property type="entry name" value="TPO"/>
</dbReference>
<comment type="catalytic activity">
    <reaction evidence="29">
        <text>[thyroglobulin]-3-iodo-L-tyrosine + iodide + H2O2 + H(+) = [thyroglobulin]-3,5-diiodo-L-tyrosine + 2 H2O</text>
        <dbReference type="Rhea" id="RHEA:48960"/>
        <dbReference type="Rhea" id="RHEA-COMP:12275"/>
        <dbReference type="Rhea" id="RHEA-COMP:12276"/>
        <dbReference type="ChEBI" id="CHEBI:15377"/>
        <dbReference type="ChEBI" id="CHEBI:15378"/>
        <dbReference type="ChEBI" id="CHEBI:16240"/>
        <dbReference type="ChEBI" id="CHEBI:16382"/>
        <dbReference type="ChEBI" id="CHEBI:90870"/>
        <dbReference type="ChEBI" id="CHEBI:90871"/>
        <dbReference type="EC" id="1.11.1.8"/>
    </reaction>
</comment>
<dbReference type="SUPFAM" id="SSF57196">
    <property type="entry name" value="EGF/Laminin"/>
    <property type="match status" value="1"/>
</dbReference>
<comment type="catalytic activity">
    <reaction evidence="27">
        <text>2 [thyroglobulin]-3,5-diiodo-L-tyrosine + H2O2 = [thyroglobulin]-L-thyroxine + [thyroglobulin]-dehydroalanine + 2 H2O</text>
        <dbReference type="Rhea" id="RHEA:48964"/>
        <dbReference type="Rhea" id="RHEA-COMP:12276"/>
        <dbReference type="Rhea" id="RHEA-COMP:12277"/>
        <dbReference type="Rhea" id="RHEA-COMP:12278"/>
        <dbReference type="ChEBI" id="CHEBI:15377"/>
        <dbReference type="ChEBI" id="CHEBI:16240"/>
        <dbReference type="ChEBI" id="CHEBI:90871"/>
        <dbReference type="ChEBI" id="CHEBI:90872"/>
        <dbReference type="ChEBI" id="CHEBI:90873"/>
        <dbReference type="EC" id="1.11.1.8"/>
    </reaction>
</comment>
<dbReference type="PROSITE" id="PS50292">
    <property type="entry name" value="PEROXIDASE_3"/>
    <property type="match status" value="1"/>
</dbReference>
<evidence type="ECO:0000256" key="31">
    <source>
        <dbReference type="PIRSR" id="PIRSR619791-2"/>
    </source>
</evidence>
<dbReference type="InterPro" id="IPR037120">
    <property type="entry name" value="Haem_peroxidase_sf_animal"/>
</dbReference>
<comment type="function">
    <text evidence="2">Iodination and coupling of the hormonogenic tyrosines in thyroglobulin to yield the thyroid hormones T(3) and T(4).</text>
</comment>
<dbReference type="GO" id="GO:0042446">
    <property type="term" value="P:hormone biosynthetic process"/>
    <property type="evidence" value="ECO:0007669"/>
    <property type="project" value="UniProtKB-KW"/>
</dbReference>
<evidence type="ECO:0000256" key="26">
    <source>
        <dbReference type="ARBA" id="ARBA00048250"/>
    </source>
</evidence>
<keyword evidence="15 31" id="KW-0479">Metal-binding</keyword>
<evidence type="ECO:0000256" key="7">
    <source>
        <dbReference type="ARBA" id="ARBA00012311"/>
    </source>
</evidence>
<keyword evidence="24" id="KW-0376">Hydrogen peroxide</keyword>
<comment type="similarity">
    <text evidence="30">Belongs to the peroxidase family. XPO subfamily.</text>
</comment>
<evidence type="ECO:0000256" key="23">
    <source>
        <dbReference type="ARBA" id="ARBA00023180"/>
    </source>
</evidence>
<dbReference type="InterPro" id="IPR018097">
    <property type="entry name" value="EGF_Ca-bd_CS"/>
</dbReference>
<reference evidence="37" key="1">
    <citation type="thesis" date="2020" institute="ProQuest LLC" country="789 East Eisenhower Parkway, Ann Arbor, MI, USA">
        <title>Comparative Genomics and Chromosome Evolution.</title>
        <authorList>
            <person name="Mudd A.B."/>
        </authorList>
    </citation>
    <scope>NUCLEOTIDE SEQUENCE</scope>
    <source>
        <strain evidence="37">Female2</strain>
        <tissue evidence="37">Blood</tissue>
    </source>
</reference>
<evidence type="ECO:0000256" key="6">
    <source>
        <dbReference type="ARBA" id="ARBA00011561"/>
    </source>
</evidence>
<keyword evidence="22" id="KW-1015">Disulfide bond</keyword>
<keyword evidence="10 32" id="KW-0245">EGF-like domain</keyword>
<evidence type="ECO:0000256" key="29">
    <source>
        <dbReference type="ARBA" id="ARBA00049000"/>
    </source>
</evidence>
<evidence type="ECO:0000256" key="27">
    <source>
        <dbReference type="ARBA" id="ARBA00048299"/>
    </source>
</evidence>
<comment type="catalytic activity">
    <reaction evidence="28">
        <text>2 iodide + H2O2 + 2 H(+) = diiodine + 2 H2O</text>
        <dbReference type="Rhea" id="RHEA:23336"/>
        <dbReference type="ChEBI" id="CHEBI:15377"/>
        <dbReference type="ChEBI" id="CHEBI:15378"/>
        <dbReference type="ChEBI" id="CHEBI:16240"/>
        <dbReference type="ChEBI" id="CHEBI:16382"/>
        <dbReference type="ChEBI" id="CHEBI:17606"/>
        <dbReference type="EC" id="1.11.1.8"/>
    </reaction>
</comment>
<evidence type="ECO:0000256" key="5">
    <source>
        <dbReference type="ARBA" id="ARBA00008928"/>
    </source>
</evidence>
<comment type="similarity">
    <text evidence="5">Belongs to the prostaglandin G/H synthase family.</text>
</comment>
<dbReference type="SMART" id="SM00181">
    <property type="entry name" value="EGF"/>
    <property type="match status" value="1"/>
</dbReference>
<feature type="domain" description="EGF-like" evidence="35">
    <location>
        <begin position="664"/>
        <end position="707"/>
    </location>
</feature>
<proteinExistence type="inferred from homology"/>
<dbReference type="SUPFAM" id="SSF48113">
    <property type="entry name" value="Heme-dependent peroxidases"/>
    <property type="match status" value="1"/>
</dbReference>
<dbReference type="PROSITE" id="PS50923">
    <property type="entry name" value="SUSHI"/>
    <property type="match status" value="1"/>
</dbReference>
<keyword evidence="19" id="KW-0560">Oxidoreductase</keyword>
<dbReference type="OrthoDB" id="823504at2759"/>
<dbReference type="SUPFAM" id="SSF57535">
    <property type="entry name" value="Complement control module/SCR domain"/>
    <property type="match status" value="1"/>
</dbReference>
<dbReference type="GO" id="GO:0005509">
    <property type="term" value="F:calcium ion binding"/>
    <property type="evidence" value="ECO:0007669"/>
    <property type="project" value="InterPro"/>
</dbReference>
<organism evidence="37 38">
    <name type="scientific">Hymenochirus boettgeri</name>
    <name type="common">Congo dwarf clawed frog</name>
    <dbReference type="NCBI Taxonomy" id="247094"/>
    <lineage>
        <taxon>Eukaryota</taxon>
        <taxon>Metazoa</taxon>
        <taxon>Chordata</taxon>
        <taxon>Craniata</taxon>
        <taxon>Vertebrata</taxon>
        <taxon>Euteleostomi</taxon>
        <taxon>Amphibia</taxon>
        <taxon>Batrachia</taxon>
        <taxon>Anura</taxon>
        <taxon>Pipoidea</taxon>
        <taxon>Pipidae</taxon>
        <taxon>Pipinae</taxon>
        <taxon>Hymenochirus</taxon>
    </lineage>
</organism>